<dbReference type="SUPFAM" id="SSF55729">
    <property type="entry name" value="Acyl-CoA N-acyltransferases (Nat)"/>
    <property type="match status" value="1"/>
</dbReference>
<proteinExistence type="predicted"/>
<dbReference type="AlphaFoldDB" id="A0A381SEH5"/>
<dbReference type="InterPro" id="IPR016181">
    <property type="entry name" value="Acyl_CoA_acyltransferase"/>
</dbReference>
<reference evidence="1" key="1">
    <citation type="submission" date="2018-05" db="EMBL/GenBank/DDBJ databases">
        <authorList>
            <person name="Lanie J.A."/>
            <person name="Ng W.-L."/>
            <person name="Kazmierczak K.M."/>
            <person name="Andrzejewski T.M."/>
            <person name="Davidsen T.M."/>
            <person name="Wayne K.J."/>
            <person name="Tettelin H."/>
            <person name="Glass J.I."/>
            <person name="Rusch D."/>
            <person name="Podicherti R."/>
            <person name="Tsui H.-C.T."/>
            <person name="Winkler M.E."/>
        </authorList>
    </citation>
    <scope>NUCLEOTIDE SEQUENCE</scope>
</reference>
<dbReference type="EMBL" id="UINC01002931">
    <property type="protein sequence ID" value="SVA01711.1"/>
    <property type="molecule type" value="Genomic_DNA"/>
</dbReference>
<dbReference type="Pfam" id="PF04339">
    <property type="entry name" value="FemAB_like"/>
    <property type="match status" value="1"/>
</dbReference>
<protein>
    <recommendedName>
        <fullName evidence="2">BioF2-like acetyltransferase domain-containing protein</fullName>
    </recommendedName>
</protein>
<sequence length="378" mass="44872">MEDISEDLWNSVVNSDYPFLKHAFLRTLEKTRCVGRGTGWLPFHLQIKNEQETLAVMPLYLKTDSHGEFIFDWSWADAFYRNGIDYYPKLVSAIPFTPVQGPRLCLKEENRRTEITKKIKEEIEILLSKRDLSSMHILLPNAKELETLKKSGFSLRTSYSFHWFNNNYQTFDDFLLDLTSRQRKNIKKERQKILNQKISITRLSGNEISTELWSQFYKFYEYTYLKRGMRAYLNLDFFLEISSLMPDSILLLMAKDSNHKYVAGALNFLDSENLYGRYWGCEEAYDSLHFEACYYQGIEFCIEKGLKKFDPGVQGEHKIKRGFRPIETYSAHWIKDHAFREAIDNFLKQEREHIKIYNQKIATLLPFKLKINQKNKEK</sequence>
<dbReference type="Gene3D" id="3.40.630.30">
    <property type="match status" value="1"/>
</dbReference>
<gene>
    <name evidence="1" type="ORF">METZ01_LOCUS54565</name>
</gene>
<accession>A0A381SEH5</accession>
<dbReference type="PANTHER" id="PTHR47017">
    <property type="entry name" value="ACYL-COA"/>
    <property type="match status" value="1"/>
</dbReference>
<name>A0A381SEH5_9ZZZZ</name>
<evidence type="ECO:0000313" key="1">
    <source>
        <dbReference type="EMBL" id="SVA01711.1"/>
    </source>
</evidence>
<organism evidence="1">
    <name type="scientific">marine metagenome</name>
    <dbReference type="NCBI Taxonomy" id="408172"/>
    <lineage>
        <taxon>unclassified sequences</taxon>
        <taxon>metagenomes</taxon>
        <taxon>ecological metagenomes</taxon>
    </lineage>
</organism>
<dbReference type="InterPro" id="IPR007434">
    <property type="entry name" value="FemAB-like"/>
</dbReference>
<evidence type="ECO:0008006" key="2">
    <source>
        <dbReference type="Google" id="ProtNLM"/>
    </source>
</evidence>
<dbReference type="PANTHER" id="PTHR47017:SF1">
    <property type="entry name" value="ACYL-COA"/>
    <property type="match status" value="1"/>
</dbReference>